<dbReference type="PROSITE" id="PS52004">
    <property type="entry name" value="KS3_2"/>
    <property type="match status" value="1"/>
</dbReference>
<dbReference type="SUPFAM" id="SSF53901">
    <property type="entry name" value="Thiolase-like"/>
    <property type="match status" value="1"/>
</dbReference>
<keyword evidence="5" id="KW-0012">Acyltransferase</keyword>
<evidence type="ECO:0000313" key="10">
    <source>
        <dbReference type="Proteomes" id="UP001271274"/>
    </source>
</evidence>
<dbReference type="Gene3D" id="3.40.47.10">
    <property type="match status" value="1"/>
</dbReference>
<dbReference type="InterPro" id="IPR014031">
    <property type="entry name" value="Ketoacyl_synth_C"/>
</dbReference>
<dbReference type="InterPro" id="IPR014030">
    <property type="entry name" value="Ketoacyl_synth_N"/>
</dbReference>
<evidence type="ECO:0000256" key="4">
    <source>
        <dbReference type="ARBA" id="ARBA00023194"/>
    </source>
</evidence>
<evidence type="ECO:0000256" key="2">
    <source>
        <dbReference type="ARBA" id="ARBA00022553"/>
    </source>
</evidence>
<dbReference type="InterPro" id="IPR009081">
    <property type="entry name" value="PP-bd_ACP"/>
</dbReference>
<dbReference type="PROSITE" id="PS00606">
    <property type="entry name" value="KS3_1"/>
    <property type="match status" value="1"/>
</dbReference>
<comment type="caution">
    <text evidence="9">The sequence shown here is derived from an EMBL/GenBank/DDBJ whole genome shotgun (WGS) entry which is preliminary data.</text>
</comment>
<dbReference type="InterPro" id="IPR001031">
    <property type="entry name" value="Thioesterase"/>
</dbReference>
<reference evidence="9 10" key="1">
    <citation type="journal article" date="2023" name="Microb. Genom.">
        <title>Mesoterricola silvestris gen. nov., sp. nov., Mesoterricola sediminis sp. nov., Geothrix oryzae sp. nov., Geothrix edaphica sp. nov., Geothrix rubra sp. nov., and Geothrix limicola sp. nov., six novel members of Acidobacteriota isolated from soils.</title>
        <authorList>
            <person name="Weisberg A.J."/>
            <person name="Pearce E."/>
            <person name="Kramer C.G."/>
            <person name="Chang J.H."/>
            <person name="Clarke C.R."/>
        </authorList>
    </citation>
    <scope>NUCLEOTIDE SEQUENCE [LARGE SCALE GENOMIC DNA]</scope>
    <source>
        <strain evidence="9 10">ID09-01A</strain>
    </source>
</reference>
<feature type="domain" description="Carrier" evidence="7">
    <location>
        <begin position="21"/>
        <end position="95"/>
    </location>
</feature>
<dbReference type="InterPro" id="IPR036736">
    <property type="entry name" value="ACP-like_sf"/>
</dbReference>
<dbReference type="SMART" id="SM00827">
    <property type="entry name" value="PKS_AT"/>
    <property type="match status" value="1"/>
</dbReference>
<dbReference type="SUPFAM" id="SSF55048">
    <property type="entry name" value="Probable ACP-binding domain of malonyl-CoA ACP transacylase"/>
    <property type="match status" value="1"/>
</dbReference>
<dbReference type="Gene3D" id="3.40.50.1820">
    <property type="entry name" value="alpha/beta hydrolase"/>
    <property type="match status" value="1"/>
</dbReference>
<dbReference type="SUPFAM" id="SSF53474">
    <property type="entry name" value="alpha/beta-Hydrolases"/>
    <property type="match status" value="1"/>
</dbReference>
<dbReference type="Gene3D" id="1.10.1200.10">
    <property type="entry name" value="ACP-like"/>
    <property type="match status" value="2"/>
</dbReference>
<evidence type="ECO:0000259" key="7">
    <source>
        <dbReference type="PROSITE" id="PS50075"/>
    </source>
</evidence>
<dbReference type="InterPro" id="IPR016035">
    <property type="entry name" value="Acyl_Trfase/lysoPLipase"/>
</dbReference>
<dbReference type="InterPro" id="IPR014043">
    <property type="entry name" value="Acyl_transferase_dom"/>
</dbReference>
<evidence type="ECO:0000259" key="8">
    <source>
        <dbReference type="PROSITE" id="PS52004"/>
    </source>
</evidence>
<dbReference type="Gene3D" id="3.40.366.10">
    <property type="entry name" value="Malonyl-Coenzyme A Acyl Carrier Protein, domain 2"/>
    <property type="match status" value="1"/>
</dbReference>
<dbReference type="Gene3D" id="3.30.70.250">
    <property type="entry name" value="Malonyl-CoA ACP transacylase, ACP-binding"/>
    <property type="match status" value="1"/>
</dbReference>
<evidence type="ECO:0000256" key="5">
    <source>
        <dbReference type="ARBA" id="ARBA00023315"/>
    </source>
</evidence>
<dbReference type="PROSITE" id="PS00012">
    <property type="entry name" value="PHOSPHOPANTETHEINE"/>
    <property type="match status" value="1"/>
</dbReference>
<name>A0ABU4NLV5_9ACTN</name>
<evidence type="ECO:0000256" key="6">
    <source>
        <dbReference type="SAM" id="MobiDB-lite"/>
    </source>
</evidence>
<dbReference type="Pfam" id="PF00975">
    <property type="entry name" value="Thioesterase"/>
    <property type="match status" value="1"/>
</dbReference>
<dbReference type="InterPro" id="IPR020806">
    <property type="entry name" value="PKS_PP-bd"/>
</dbReference>
<dbReference type="Proteomes" id="UP001271274">
    <property type="component" value="Unassembled WGS sequence"/>
</dbReference>
<dbReference type="InterPro" id="IPR032821">
    <property type="entry name" value="PKS_assoc"/>
</dbReference>
<feature type="domain" description="Ketosynthase family 3 (KS3)" evidence="8">
    <location>
        <begin position="112"/>
        <end position="529"/>
    </location>
</feature>
<evidence type="ECO:0000313" key="9">
    <source>
        <dbReference type="EMBL" id="MDX3703793.1"/>
    </source>
</evidence>
<dbReference type="InterPro" id="IPR001227">
    <property type="entry name" value="Ac_transferase_dom_sf"/>
</dbReference>
<keyword evidence="3" id="KW-0808">Transferase</keyword>
<dbReference type="SMART" id="SM00825">
    <property type="entry name" value="PKS_KS"/>
    <property type="match status" value="1"/>
</dbReference>
<feature type="compositionally biased region" description="Basic and acidic residues" evidence="6">
    <location>
        <begin position="1"/>
        <end position="13"/>
    </location>
</feature>
<dbReference type="InterPro" id="IPR029058">
    <property type="entry name" value="AB_hydrolase_fold"/>
</dbReference>
<accession>A0ABU4NLV5</accession>
<dbReference type="Pfam" id="PF02801">
    <property type="entry name" value="Ketoacyl-synt_C"/>
    <property type="match status" value="1"/>
</dbReference>
<dbReference type="Pfam" id="PF00109">
    <property type="entry name" value="ketoacyl-synt"/>
    <property type="match status" value="1"/>
</dbReference>
<dbReference type="SMART" id="SM00823">
    <property type="entry name" value="PKS_PP"/>
    <property type="match status" value="2"/>
</dbReference>
<evidence type="ECO:0000256" key="3">
    <source>
        <dbReference type="ARBA" id="ARBA00022679"/>
    </source>
</evidence>
<dbReference type="InterPro" id="IPR020802">
    <property type="entry name" value="TesA-like"/>
</dbReference>
<feature type="compositionally biased region" description="Gly residues" evidence="6">
    <location>
        <begin position="1032"/>
        <end position="1041"/>
    </location>
</feature>
<dbReference type="PANTHER" id="PTHR43775:SF37">
    <property type="entry name" value="SI:DKEY-61P9.11"/>
    <property type="match status" value="1"/>
</dbReference>
<dbReference type="Pfam" id="PF16197">
    <property type="entry name" value="KAsynt_C_assoc"/>
    <property type="match status" value="1"/>
</dbReference>
<dbReference type="PANTHER" id="PTHR43775">
    <property type="entry name" value="FATTY ACID SYNTHASE"/>
    <property type="match status" value="1"/>
</dbReference>
<keyword evidence="10" id="KW-1185">Reference proteome</keyword>
<dbReference type="Pfam" id="PF00550">
    <property type="entry name" value="PP-binding"/>
    <property type="match status" value="2"/>
</dbReference>
<keyword evidence="2" id="KW-0597">Phosphoprotein</keyword>
<organism evidence="9 10">
    <name type="scientific">Streptomyces europaeiscabiei</name>
    <dbReference type="NCBI Taxonomy" id="146819"/>
    <lineage>
        <taxon>Bacteria</taxon>
        <taxon>Bacillati</taxon>
        <taxon>Actinomycetota</taxon>
        <taxon>Actinomycetes</taxon>
        <taxon>Kitasatosporales</taxon>
        <taxon>Streptomycetaceae</taxon>
        <taxon>Streptomyces</taxon>
    </lineage>
</organism>
<dbReference type="InterPro" id="IPR018201">
    <property type="entry name" value="Ketoacyl_synth_AS"/>
</dbReference>
<dbReference type="InterPro" id="IPR020841">
    <property type="entry name" value="PKS_Beta-ketoAc_synthase_dom"/>
</dbReference>
<keyword evidence="1" id="KW-0596">Phosphopantetheine</keyword>
<sequence length="1510" mass="157816">MRVVRDDRDDRRRPATGGEEGAVRRLIAEQVAAWSGGAAEDVPMDRPLADLGMSSRDAVVLAGELSRATGRELPATLLWEVSTGDALVARLCRAAADVAPVAAPPREAPSPGEPVAVVGVGCRLPGGVHGPAEYWRSLCAGADAIRRVPEDRWRDFTPYPPADALPYGGYLDDIAGFDADFFRITPREAAVMDPQQRILLEVVQEALDHAAVPAASLAGSATGVFVGVSASEYGQLTGADPAAVDPWAPAGGALSVAAGRLAYVLDTRGPSMAVDTACSSSLVAVHHACVSLCTGESDLAIAAGVNLLLSPTVTVAFRRAGALAPDGRCKPFSAAADGIGRGEGCAAVLLKRLSDAERDGDRVLAVVRATAVNSDGRSNGLLAPNPAAQQTLLTTAYARAGLSPAHIDHVEAHGTGTPLGDPIEAGALGAVLGTGRDPDQPLLLGSVKGNLGHLESAAGIAGLVKTVLALHHDLIPPSLHCAEGSALKDDVRLRVVTEAEPWPRYGGTATAGVSGFGFGGTNAHAVLEEWRPGALLPPPAEEPPARLHLLSDTDTTRVRDTAARLADWLATPEGGAAHPADVARTLAGRAGRGSVRAAIVAGGRAELADGLDALADGRPHARVMVGDRDLAGRGPVWVFSGYGSQWSGMGRRLLAEEPAFAAAVEKLDAQLAPECGLSLYDHLAAGGDLDRLEVAQPVLFGLQLALAELWRAHGVEPVAVIGHSLGEVAAAVCAGALEVSDAARVIALRARLLSGLRGGAMAVVDLADDELVLLERDFPGVHVAVHSSPGQKVVTGEEEAVARLVRRLEEEGRAARAMRVVGAGHSPQVEPLLPELTAALADIRAGLPRVPVYSTVLDDPRGDCVFDAAHWAANLRRPVRLDRAVAAAAADGHTAFVELSPHPVLTRAITDTAPGTLALGTLHRGADTPADFLTQVGTLHTAGYRLPLPAGRVIDLPGPRWRHVRHWWTDGRPGAPAAGWATAGAEGRREPGGIHVTAEGREPGRVTVTTEGRVASGRHMAQADRPAAGGHVVAGGPGPDGGRQPDGRRGPDGSGGPQGWRIGEDVSVCARLRHHIAAVTGHSPTRITPATALAELGLDSLMAVRIRAALEREFSIELPLRDLLGAATVEDAAARIMRALPRETMPPGDVERPVSPTRAASAADLRAQPPGPAPAGSIHAVPSAKAQGATPPTRTPRPPGAVGKASPTRPEGASRENPLHLPLHTAGSHPWLRRLDTPGPHPSIQPSDTPGPHSPLFLVHAAGGTTDVYRSLVERLGGERPVYGLERVEEARTVAEKARRYAETVAAVHPDGPCLLGGWSFGGFVAQEAARQLTAAGRDVRLVVLLDSVRPLPRPEGTPAERIRAHFTGFARHAADAYGVELALPYDELVATEDDGERVDTVLRALREAADVPQAALDHQRASYLDLRIGEAHRPGRHDGRVVLYRATEPAPHTVRDPAYERDDEALGWDEVCPRLTVVRVAGHHLSLLDPPYIDEIAAHLRQELAGETR</sequence>
<dbReference type="InterPro" id="IPR016036">
    <property type="entry name" value="Malonyl_transacylase_ACP-bd"/>
</dbReference>
<dbReference type="InterPro" id="IPR016039">
    <property type="entry name" value="Thiolase-like"/>
</dbReference>
<dbReference type="CDD" id="cd00833">
    <property type="entry name" value="PKS"/>
    <property type="match status" value="1"/>
</dbReference>
<gene>
    <name evidence="9" type="ORF">PV662_29365</name>
</gene>
<protein>
    <submittedName>
        <fullName evidence="9">Beta-ketoacyl synthase N-terminal-like domain-containing protein</fullName>
    </submittedName>
</protein>
<keyword evidence="4" id="KW-0045">Antibiotic biosynthesis</keyword>
<dbReference type="Pfam" id="PF00698">
    <property type="entry name" value="Acyl_transf_1"/>
    <property type="match status" value="1"/>
</dbReference>
<dbReference type="SMART" id="SM00824">
    <property type="entry name" value="PKS_TE"/>
    <property type="match status" value="1"/>
</dbReference>
<feature type="region of interest" description="Disordered" evidence="6">
    <location>
        <begin position="1"/>
        <end position="20"/>
    </location>
</feature>
<proteinExistence type="predicted"/>
<dbReference type="PROSITE" id="PS50075">
    <property type="entry name" value="CARRIER"/>
    <property type="match status" value="2"/>
</dbReference>
<dbReference type="SUPFAM" id="SSF52151">
    <property type="entry name" value="FabD/lysophospholipase-like"/>
    <property type="match status" value="1"/>
</dbReference>
<feature type="region of interest" description="Disordered" evidence="6">
    <location>
        <begin position="1013"/>
        <end position="1062"/>
    </location>
</feature>
<dbReference type="SUPFAM" id="SSF47336">
    <property type="entry name" value="ACP-like"/>
    <property type="match status" value="2"/>
</dbReference>
<feature type="region of interest" description="Disordered" evidence="6">
    <location>
        <begin position="1140"/>
        <end position="1226"/>
    </location>
</feature>
<dbReference type="EMBL" id="JARAYU010000012">
    <property type="protein sequence ID" value="MDX3703793.1"/>
    <property type="molecule type" value="Genomic_DNA"/>
</dbReference>
<dbReference type="InterPro" id="IPR050091">
    <property type="entry name" value="PKS_NRPS_Biosynth_Enz"/>
</dbReference>
<feature type="domain" description="Carrier" evidence="7">
    <location>
        <begin position="1063"/>
        <end position="1140"/>
    </location>
</feature>
<dbReference type="RefSeq" id="WP_319062971.1">
    <property type="nucleotide sequence ID" value="NZ_JARAYT010000013.1"/>
</dbReference>
<evidence type="ECO:0000256" key="1">
    <source>
        <dbReference type="ARBA" id="ARBA00022450"/>
    </source>
</evidence>
<dbReference type="InterPro" id="IPR006162">
    <property type="entry name" value="Ppantetheine_attach_site"/>
</dbReference>